<gene>
    <name evidence="2" type="ORF">C8F04DRAFT_1186751</name>
</gene>
<comment type="caution">
    <text evidence="2">The sequence shown here is derived from an EMBL/GenBank/DDBJ whole genome shotgun (WGS) entry which is preliminary data.</text>
</comment>
<dbReference type="Proteomes" id="UP001218188">
    <property type="component" value="Unassembled WGS sequence"/>
</dbReference>
<proteinExistence type="predicted"/>
<accession>A0AAD6SRJ7</accession>
<organism evidence="2 3">
    <name type="scientific">Mycena alexandri</name>
    <dbReference type="NCBI Taxonomy" id="1745969"/>
    <lineage>
        <taxon>Eukaryota</taxon>
        <taxon>Fungi</taxon>
        <taxon>Dikarya</taxon>
        <taxon>Basidiomycota</taxon>
        <taxon>Agaricomycotina</taxon>
        <taxon>Agaricomycetes</taxon>
        <taxon>Agaricomycetidae</taxon>
        <taxon>Agaricales</taxon>
        <taxon>Marasmiineae</taxon>
        <taxon>Mycenaceae</taxon>
        <taxon>Mycena</taxon>
    </lineage>
</organism>
<dbReference type="AlphaFoldDB" id="A0AAD6SRJ7"/>
<protein>
    <submittedName>
        <fullName evidence="2">Uncharacterized protein</fullName>
    </submittedName>
</protein>
<sequence>MHAPPNIVQTIQASNDIHFFSFASTPYPSLCSLYTLCIAPFGPSRTPRVKIDVMVMLIAIVQMVDWCDLGRCTNPNCFFKGSCCKFCSLTPLGEVNEQLLLLGFCVCACCGTEEAARARKEPRPKFDPANKEVLAPSIFDTPFHIDELDGPEGFILKVFHPDPIQTPENQTTCLKSFRLGLLRRKDGRVGSALDLIQGRRTLRSPPGALRPQFTSPPPPLRRKSEMNSLDTILCTVTTIFEMIFSPWDSSGQATSQPAPVVETVSTVGTPVPISEVSDIWCLDSSNLHLPPPKCGTESHSSREDNFNRRGRVSGSLLPQFRTFSCHPARSHGIFWWDFFWVPVPTLKALIQYPHKLLRRKVGGRLNRVGALRWGSDMLGASAGTATVDAGRLCGNLSPENEVKAVVGGSSLREFRAFWPRRRIWYQMPKGLTDEVITANPNPRITLPVIAPLFTLDDTPETGSTDEVGCRPPLVTEPVDAVVPEPEDVAETGCNMDVVEAGGNVHETSGPFTTKKGRDCTTMLMSVKLATMVYHPIGTFTEDHRKSSIDGVIGIGVSVSAMSSRLEGELRRGFVVKDAEMVSDNGGEP</sequence>
<reference evidence="2" key="1">
    <citation type="submission" date="2023-03" db="EMBL/GenBank/DDBJ databases">
        <title>Massive genome expansion in bonnet fungi (Mycena s.s.) driven by repeated elements and novel gene families across ecological guilds.</title>
        <authorList>
            <consortium name="Lawrence Berkeley National Laboratory"/>
            <person name="Harder C.B."/>
            <person name="Miyauchi S."/>
            <person name="Viragh M."/>
            <person name="Kuo A."/>
            <person name="Thoen E."/>
            <person name="Andreopoulos B."/>
            <person name="Lu D."/>
            <person name="Skrede I."/>
            <person name="Drula E."/>
            <person name="Henrissat B."/>
            <person name="Morin E."/>
            <person name="Kohler A."/>
            <person name="Barry K."/>
            <person name="LaButti K."/>
            <person name="Morin E."/>
            <person name="Salamov A."/>
            <person name="Lipzen A."/>
            <person name="Mereny Z."/>
            <person name="Hegedus B."/>
            <person name="Baldrian P."/>
            <person name="Stursova M."/>
            <person name="Weitz H."/>
            <person name="Taylor A."/>
            <person name="Grigoriev I.V."/>
            <person name="Nagy L.G."/>
            <person name="Martin F."/>
            <person name="Kauserud H."/>
        </authorList>
    </citation>
    <scope>NUCLEOTIDE SEQUENCE</scope>
    <source>
        <strain evidence="2">CBHHK200</strain>
    </source>
</reference>
<keyword evidence="3" id="KW-1185">Reference proteome</keyword>
<name>A0AAD6SRJ7_9AGAR</name>
<dbReference type="EMBL" id="JARJCM010000090">
    <property type="protein sequence ID" value="KAJ7030537.1"/>
    <property type="molecule type" value="Genomic_DNA"/>
</dbReference>
<evidence type="ECO:0000313" key="2">
    <source>
        <dbReference type="EMBL" id="KAJ7030537.1"/>
    </source>
</evidence>
<evidence type="ECO:0000256" key="1">
    <source>
        <dbReference type="SAM" id="MobiDB-lite"/>
    </source>
</evidence>
<evidence type="ECO:0000313" key="3">
    <source>
        <dbReference type="Proteomes" id="UP001218188"/>
    </source>
</evidence>
<feature type="region of interest" description="Disordered" evidence="1">
    <location>
        <begin position="204"/>
        <end position="224"/>
    </location>
</feature>